<feature type="coiled-coil region" evidence="10">
    <location>
        <begin position="87"/>
        <end position="114"/>
    </location>
</feature>
<feature type="binding site" evidence="9">
    <location>
        <position position="54"/>
    </location>
    <ligand>
        <name>ATP</name>
        <dbReference type="ChEBI" id="CHEBI:30616"/>
    </ligand>
</feature>
<keyword evidence="10" id="KW-0175">Coiled coil</keyword>
<evidence type="ECO:0000256" key="6">
    <source>
        <dbReference type="ARBA" id="ARBA00022840"/>
    </source>
</evidence>
<comment type="caution">
    <text evidence="11">The sequence shown here is derived from an EMBL/GenBank/DDBJ whole genome shotgun (WGS) entry which is preliminary data.</text>
</comment>
<feature type="binding site" evidence="9">
    <location>
        <begin position="175"/>
        <end position="176"/>
    </location>
    <ligand>
        <name>ATP</name>
        <dbReference type="ChEBI" id="CHEBI:30616"/>
    </ligand>
</feature>
<evidence type="ECO:0000256" key="4">
    <source>
        <dbReference type="ARBA" id="ARBA00022741"/>
    </source>
</evidence>
<dbReference type="GO" id="GO:0009102">
    <property type="term" value="P:biotin biosynthetic process"/>
    <property type="evidence" value="ECO:0007669"/>
    <property type="project" value="UniProtKB-UniRule"/>
</dbReference>
<dbReference type="InterPro" id="IPR004472">
    <property type="entry name" value="DTB_synth_BioD"/>
</dbReference>
<name>A0A133NMC7_FUSNU</name>
<keyword evidence="1 9" id="KW-0963">Cytoplasm</keyword>
<reference evidence="12" key="1">
    <citation type="submission" date="2016-01" db="EMBL/GenBank/DDBJ databases">
        <authorList>
            <person name="Mitreva M."/>
            <person name="Pepin K.H."/>
            <person name="Mihindukulasuriya K.A."/>
            <person name="Fulton R."/>
            <person name="Fronick C."/>
            <person name="O'Laughlin M."/>
            <person name="Miner T."/>
            <person name="Herter B."/>
            <person name="Rosa B.A."/>
            <person name="Cordes M."/>
            <person name="Tomlinson C."/>
            <person name="Wollam A."/>
            <person name="Palsikar V.B."/>
            <person name="Mardis E.R."/>
            <person name="Wilson R.K."/>
        </authorList>
    </citation>
    <scope>NUCLEOTIDE SEQUENCE [LARGE SCALE GENOMIC DNA]</scope>
    <source>
        <strain evidence="12">MJR7757B</strain>
    </source>
</reference>
<dbReference type="SUPFAM" id="SSF52540">
    <property type="entry name" value="P-loop containing nucleoside triphosphate hydrolases"/>
    <property type="match status" value="1"/>
</dbReference>
<dbReference type="PATRIC" id="fig|851.8.peg.1967"/>
<keyword evidence="4 9" id="KW-0547">Nucleotide-binding</keyword>
<comment type="catalytic activity">
    <reaction evidence="8">
        <text>(7R,8S)-8-amino-7-(carboxyamino)nonanoate + ATP = (4R,5S)-dethiobiotin + ADP + phosphate + H(+)</text>
        <dbReference type="Rhea" id="RHEA:63684"/>
        <dbReference type="ChEBI" id="CHEBI:15378"/>
        <dbReference type="ChEBI" id="CHEBI:30616"/>
        <dbReference type="ChEBI" id="CHEBI:43474"/>
        <dbReference type="ChEBI" id="CHEBI:149470"/>
        <dbReference type="ChEBI" id="CHEBI:149473"/>
        <dbReference type="ChEBI" id="CHEBI:456216"/>
    </reaction>
</comment>
<feature type="binding site" evidence="9">
    <location>
        <position position="18"/>
    </location>
    <ligand>
        <name>Mg(2+)</name>
        <dbReference type="ChEBI" id="CHEBI:18420"/>
    </ligand>
</feature>
<feature type="binding site" evidence="9">
    <location>
        <position position="114"/>
    </location>
    <ligand>
        <name>Mg(2+)</name>
        <dbReference type="ChEBI" id="CHEBI:18420"/>
    </ligand>
</feature>
<dbReference type="GO" id="GO:0004141">
    <property type="term" value="F:dethiobiotin synthase activity"/>
    <property type="evidence" value="ECO:0007669"/>
    <property type="project" value="UniProtKB-UniRule"/>
</dbReference>
<keyword evidence="6 9" id="KW-0067">ATP-binding</keyword>
<evidence type="ECO:0000313" key="11">
    <source>
        <dbReference type="EMBL" id="KXA17438.1"/>
    </source>
</evidence>
<comment type="pathway">
    <text evidence="9">Cofactor biosynthesis; biotin biosynthesis; biotin from 7,8-diaminononanoate: step 1/2.</text>
</comment>
<dbReference type="GO" id="GO:0042803">
    <property type="term" value="F:protein homodimerization activity"/>
    <property type="evidence" value="ECO:0007669"/>
    <property type="project" value="UniProtKB-ARBA"/>
</dbReference>
<comment type="subunit">
    <text evidence="9">Homodimer.</text>
</comment>
<keyword evidence="5 9" id="KW-0093">Biotin biosynthesis</keyword>
<keyword evidence="2 9" id="KW-0436">Ligase</keyword>
<dbReference type="HAMAP" id="MF_00336">
    <property type="entry name" value="BioD"/>
    <property type="match status" value="1"/>
</dbReference>
<sequence length="219" mass="25382">MKFKDFFVIGTDTDVGKTYVSTLLYKALRKLYFQYYKPIQSGCFLKDDKLTAPDVDFLTKFVGINYDDSMVTYTLKEEVSPHLASEMEGTKIEIENVKRHYEDLKKKYSNILVEGAGGLYVPLIRDKFYIYDLIKLFNLPVVLVCGTKVGAINHTMLTLNALNTMGIKLHGLIFNNYKEQFFEDDNIKVILELSKIKNYMIIKNGQKEISDKEIEKFFN</sequence>
<dbReference type="FunFam" id="3.40.50.300:FF:000292">
    <property type="entry name" value="ATP-dependent dethiobiotin synthetase BioD"/>
    <property type="match status" value="1"/>
</dbReference>
<evidence type="ECO:0000256" key="1">
    <source>
        <dbReference type="ARBA" id="ARBA00022490"/>
    </source>
</evidence>
<feature type="active site" evidence="9">
    <location>
        <position position="37"/>
    </location>
</feature>
<dbReference type="GO" id="GO:0005829">
    <property type="term" value="C:cytosol"/>
    <property type="evidence" value="ECO:0007669"/>
    <property type="project" value="TreeGrafter"/>
</dbReference>
<keyword evidence="12" id="KW-1185">Reference proteome</keyword>
<comment type="caution">
    <text evidence="9">Lacks conserved residue(s) required for the propagation of feature annotation.</text>
</comment>
<dbReference type="AlphaFoldDB" id="A0A133NMC7"/>
<dbReference type="CDD" id="cd03109">
    <property type="entry name" value="DTBS"/>
    <property type="match status" value="1"/>
</dbReference>
<evidence type="ECO:0000256" key="2">
    <source>
        <dbReference type="ARBA" id="ARBA00022598"/>
    </source>
</evidence>
<dbReference type="InterPro" id="IPR027417">
    <property type="entry name" value="P-loop_NTPase"/>
</dbReference>
<organism evidence="11 12">
    <name type="scientific">Fusobacterium nucleatum</name>
    <dbReference type="NCBI Taxonomy" id="851"/>
    <lineage>
        <taxon>Bacteria</taxon>
        <taxon>Fusobacteriati</taxon>
        <taxon>Fusobacteriota</taxon>
        <taxon>Fusobacteriia</taxon>
        <taxon>Fusobacteriales</taxon>
        <taxon>Fusobacteriaceae</taxon>
        <taxon>Fusobacterium</taxon>
    </lineage>
</organism>
<comment type="cofactor">
    <cofactor evidence="9">
        <name>Mg(2+)</name>
        <dbReference type="ChEBI" id="CHEBI:18420"/>
    </cofactor>
</comment>
<dbReference type="UniPathway" id="UPA00078">
    <property type="reaction ID" value="UER00161"/>
</dbReference>
<dbReference type="GO" id="GO:0005524">
    <property type="term" value="F:ATP binding"/>
    <property type="evidence" value="ECO:0007669"/>
    <property type="project" value="UniProtKB-UniRule"/>
</dbReference>
<evidence type="ECO:0000313" key="12">
    <source>
        <dbReference type="Proteomes" id="UP000070401"/>
    </source>
</evidence>
<proteinExistence type="inferred from homology"/>
<dbReference type="PANTHER" id="PTHR43210">
    <property type="entry name" value="DETHIOBIOTIN SYNTHETASE"/>
    <property type="match status" value="1"/>
</dbReference>
<evidence type="ECO:0000256" key="3">
    <source>
        <dbReference type="ARBA" id="ARBA00022723"/>
    </source>
</evidence>
<evidence type="ECO:0000256" key="10">
    <source>
        <dbReference type="SAM" id="Coils"/>
    </source>
</evidence>
<keyword evidence="3 9" id="KW-0479">Metal-binding</keyword>
<dbReference type="Pfam" id="PF13500">
    <property type="entry name" value="AAA_26"/>
    <property type="match status" value="1"/>
</dbReference>
<comment type="function">
    <text evidence="9">Catalyzes a mechanistically unusual reaction, the ATP-dependent insertion of CO2 between the N7 and N8 nitrogen atoms of 7,8-diaminopelargonic acid (DAPA, also called 7,8-diammoniononanoate) to form a ureido ring.</text>
</comment>
<evidence type="ECO:0000256" key="9">
    <source>
        <dbReference type="HAMAP-Rule" id="MF_00336"/>
    </source>
</evidence>
<feature type="binding site" evidence="9">
    <location>
        <begin position="14"/>
        <end position="19"/>
    </location>
    <ligand>
        <name>ATP</name>
        <dbReference type="ChEBI" id="CHEBI:30616"/>
    </ligand>
</feature>
<keyword evidence="7 9" id="KW-0460">Magnesium</keyword>
<accession>A0A133NMC7</accession>
<dbReference type="EMBL" id="LRPY01000198">
    <property type="protein sequence ID" value="KXA17438.1"/>
    <property type="molecule type" value="Genomic_DNA"/>
</dbReference>
<feature type="binding site" evidence="9">
    <location>
        <begin position="114"/>
        <end position="117"/>
    </location>
    <ligand>
        <name>ATP</name>
        <dbReference type="ChEBI" id="CHEBI:30616"/>
    </ligand>
</feature>
<dbReference type="GO" id="GO:0000287">
    <property type="term" value="F:magnesium ion binding"/>
    <property type="evidence" value="ECO:0007669"/>
    <property type="project" value="UniProtKB-UniRule"/>
</dbReference>
<comment type="similarity">
    <text evidence="9">Belongs to the dethiobiotin synthetase family.</text>
</comment>
<evidence type="ECO:0000256" key="7">
    <source>
        <dbReference type="ARBA" id="ARBA00022842"/>
    </source>
</evidence>
<gene>
    <name evidence="9" type="primary">bioD</name>
    <name evidence="11" type="ORF">HMPREF3221_01954</name>
</gene>
<dbReference type="PIRSF" id="PIRSF006755">
    <property type="entry name" value="DTB_synth"/>
    <property type="match status" value="1"/>
</dbReference>
<dbReference type="NCBIfam" id="TIGR00347">
    <property type="entry name" value="bioD"/>
    <property type="match status" value="1"/>
</dbReference>
<comment type="catalytic activity">
    <reaction evidence="9">
        <text>(7R,8S)-7,8-diammoniononanoate + CO2 + ATP = (4R,5S)-dethiobiotin + ADP + phosphate + 3 H(+)</text>
        <dbReference type="Rhea" id="RHEA:15805"/>
        <dbReference type="ChEBI" id="CHEBI:15378"/>
        <dbReference type="ChEBI" id="CHEBI:16526"/>
        <dbReference type="ChEBI" id="CHEBI:30616"/>
        <dbReference type="ChEBI" id="CHEBI:43474"/>
        <dbReference type="ChEBI" id="CHEBI:149469"/>
        <dbReference type="ChEBI" id="CHEBI:149473"/>
        <dbReference type="ChEBI" id="CHEBI:456216"/>
        <dbReference type="EC" id="6.3.3.3"/>
    </reaction>
</comment>
<dbReference type="EC" id="6.3.3.3" evidence="9"/>
<comment type="subcellular location">
    <subcellularLocation>
        <location evidence="9">Cytoplasm</location>
    </subcellularLocation>
</comment>
<dbReference type="PANTHER" id="PTHR43210:SF2">
    <property type="entry name" value="ATP-DEPENDENT DETHIOBIOTIN SYNTHETASE BIOD 2"/>
    <property type="match status" value="1"/>
</dbReference>
<protein>
    <recommendedName>
        <fullName evidence="9">ATP-dependent dethiobiotin synthetase BioD</fullName>
        <ecNumber evidence="9">6.3.3.3</ecNumber>
    </recommendedName>
    <alternativeName>
        <fullName evidence="9">DTB synthetase</fullName>
        <shortName evidence="9">DTBS</shortName>
    </alternativeName>
    <alternativeName>
        <fullName evidence="9">Dethiobiotin synthase</fullName>
    </alternativeName>
</protein>
<feature type="binding site" evidence="9">
    <location>
        <position position="54"/>
    </location>
    <ligand>
        <name>Mg(2+)</name>
        <dbReference type="ChEBI" id="CHEBI:18420"/>
    </ligand>
</feature>
<dbReference type="RefSeq" id="WP_060798807.1">
    <property type="nucleotide sequence ID" value="NZ_KQ956755.1"/>
</dbReference>
<evidence type="ECO:0000256" key="8">
    <source>
        <dbReference type="ARBA" id="ARBA00047386"/>
    </source>
</evidence>
<feature type="binding site" evidence="9">
    <location>
        <position position="41"/>
    </location>
    <ligand>
        <name>substrate</name>
    </ligand>
</feature>
<dbReference type="STRING" id="1408287.GCA_000493815_00386"/>
<dbReference type="Gene3D" id="3.40.50.300">
    <property type="entry name" value="P-loop containing nucleotide triphosphate hydrolases"/>
    <property type="match status" value="1"/>
</dbReference>
<evidence type="ECO:0000256" key="5">
    <source>
        <dbReference type="ARBA" id="ARBA00022756"/>
    </source>
</evidence>
<dbReference type="Proteomes" id="UP000070401">
    <property type="component" value="Unassembled WGS sequence"/>
</dbReference>